<feature type="domain" description="Helix-turn-helix" evidence="3">
    <location>
        <begin position="168"/>
        <end position="222"/>
    </location>
</feature>
<dbReference type="EMBL" id="OP413840">
    <property type="protein sequence ID" value="UYL65000.1"/>
    <property type="molecule type" value="Genomic_DNA"/>
</dbReference>
<evidence type="ECO:0000259" key="3">
    <source>
        <dbReference type="Pfam" id="PF12728"/>
    </source>
</evidence>
<accession>A0ABY6GM73</accession>
<keyword evidence="5" id="KW-1185">Reference proteome</keyword>
<protein>
    <recommendedName>
        <fullName evidence="3">Helix-turn-helix domain-containing protein</fullName>
    </recommendedName>
</protein>
<evidence type="ECO:0000313" key="4">
    <source>
        <dbReference type="EMBL" id="UYL65000.1"/>
    </source>
</evidence>
<dbReference type="Pfam" id="PF12728">
    <property type="entry name" value="HTH_17"/>
    <property type="match status" value="1"/>
</dbReference>
<feature type="coiled-coil region" evidence="1">
    <location>
        <begin position="95"/>
        <end position="123"/>
    </location>
</feature>
<gene>
    <name evidence="4" type="ORF">JBCDKDKM_00038</name>
</gene>
<evidence type="ECO:0000256" key="1">
    <source>
        <dbReference type="SAM" id="Coils"/>
    </source>
</evidence>
<name>A0ABY6GM73_9VIRU</name>
<dbReference type="InterPro" id="IPR041657">
    <property type="entry name" value="HTH_17"/>
</dbReference>
<keyword evidence="1" id="KW-0175">Coiled coil</keyword>
<evidence type="ECO:0000313" key="5">
    <source>
        <dbReference type="Proteomes" id="UP001156320"/>
    </source>
</evidence>
<feature type="region of interest" description="Disordered" evidence="2">
    <location>
        <begin position="1"/>
        <end position="22"/>
    </location>
</feature>
<evidence type="ECO:0000256" key="2">
    <source>
        <dbReference type="SAM" id="MobiDB-lite"/>
    </source>
</evidence>
<proteinExistence type="predicted"/>
<reference evidence="4 5" key="1">
    <citation type="submission" date="2022-09" db="EMBL/GenBank/DDBJ databases">
        <title>Evolutionary Diversification of Methanotrophic Ca. Methanophagales (ANME-1) and Their Expansive Virome.</title>
        <authorList>
            <person name="Laso-Perez R."/>
            <person name="Wu F."/>
            <person name="Cremiere A."/>
            <person name="Speth D.R."/>
            <person name="Magyar J.S."/>
            <person name="Krupovic M."/>
            <person name="Orphan V.J."/>
        </authorList>
    </citation>
    <scope>NUCLEOTIDE SEQUENCE [LARGE SCALE GENOMIC DNA]</scope>
    <source>
        <strain evidence="4">PBV300</strain>
    </source>
</reference>
<dbReference type="Proteomes" id="UP001156320">
    <property type="component" value="Segment"/>
</dbReference>
<sequence>MRRRKTGVKGALQKESRTKPPSPFEIRRFCRLRKETLAILEERITADFSIAEWIGILVEEALRIYDSPAKMLLLAMKYNRILRGDEYDPIKDEYKRLYKKSIRKQMEEIEREERELLAKLRGEGHIELAARLEELFEDIERGHYDDVAMEIESKIHSLSSEMEGKAGFLTVKEAAEMLGVSDGTIRKALKTGYCGVKIRHVRDEKGRILCYKEDIEEIKRRREESKEGK</sequence>
<dbReference type="Gene3D" id="1.10.1660.10">
    <property type="match status" value="1"/>
</dbReference>
<organism evidence="4 5">
    <name type="scientific">Methanophagales virus PBV300</name>
    <dbReference type="NCBI Taxonomy" id="2987731"/>
    <lineage>
        <taxon>Viruses</taxon>
        <taxon>Adnaviria</taxon>
        <taxon>Zilligvirae</taxon>
        <taxon>Taleaviricota</taxon>
        <taxon>Tokiviricetes</taxon>
        <taxon>Maximonvirales</taxon>
        <taxon>Ahmunviridae</taxon>
        <taxon>Yumkaaxvirus</taxon>
        <taxon>Yumkaaxvirus pescaderoense</taxon>
    </lineage>
</organism>